<dbReference type="GO" id="GO:0044281">
    <property type="term" value="P:small molecule metabolic process"/>
    <property type="evidence" value="ECO:0007669"/>
    <property type="project" value="UniProtKB-ARBA"/>
</dbReference>
<keyword evidence="4" id="KW-0378">Hydrolase</keyword>
<dbReference type="EMBL" id="BLKS01000001">
    <property type="protein sequence ID" value="GFG52678.1"/>
    <property type="molecule type" value="Genomic_DNA"/>
</dbReference>
<comment type="caution">
    <text evidence="4">The sequence shown here is derived from an EMBL/GenBank/DDBJ whole genome shotgun (WGS) entry which is preliminary data.</text>
</comment>
<dbReference type="Pfam" id="PF01557">
    <property type="entry name" value="FAA_hydrolase"/>
    <property type="match status" value="1"/>
</dbReference>
<organism evidence="4 5">
    <name type="scientific">Mycolicibacterium agri</name>
    <name type="common">Mycobacterium agri</name>
    <dbReference type="NCBI Taxonomy" id="36811"/>
    <lineage>
        <taxon>Bacteria</taxon>
        <taxon>Bacillati</taxon>
        <taxon>Actinomycetota</taxon>
        <taxon>Actinomycetes</taxon>
        <taxon>Mycobacteriales</taxon>
        <taxon>Mycobacteriaceae</taxon>
        <taxon>Mycolicibacterium</taxon>
    </lineage>
</organism>
<accession>A0A7I9W5N7</accession>
<evidence type="ECO:0000256" key="2">
    <source>
        <dbReference type="ARBA" id="ARBA00022723"/>
    </source>
</evidence>
<evidence type="ECO:0000256" key="1">
    <source>
        <dbReference type="ARBA" id="ARBA00010211"/>
    </source>
</evidence>
<reference evidence="4 5" key="1">
    <citation type="journal article" date="2019" name="Emerg. Microbes Infect.">
        <title>Comprehensive subspecies identification of 175 nontuberculous mycobacteria species based on 7547 genomic profiles.</title>
        <authorList>
            <person name="Matsumoto Y."/>
            <person name="Kinjo T."/>
            <person name="Motooka D."/>
            <person name="Nabeya D."/>
            <person name="Jung N."/>
            <person name="Uechi K."/>
            <person name="Horii T."/>
            <person name="Iida T."/>
            <person name="Fujita J."/>
            <person name="Nakamura S."/>
        </authorList>
    </citation>
    <scope>NUCLEOTIDE SEQUENCE [LARGE SCALE GENOMIC DNA]</scope>
    <source>
        <strain evidence="4 5">JCM 6377</strain>
    </source>
</reference>
<evidence type="ECO:0000259" key="3">
    <source>
        <dbReference type="Pfam" id="PF01557"/>
    </source>
</evidence>
<proteinExistence type="inferred from homology"/>
<dbReference type="Gene3D" id="3.90.850.10">
    <property type="entry name" value="Fumarylacetoacetase-like, C-terminal domain"/>
    <property type="match status" value="1"/>
</dbReference>
<dbReference type="InterPro" id="IPR051121">
    <property type="entry name" value="FAH"/>
</dbReference>
<evidence type="ECO:0000313" key="5">
    <source>
        <dbReference type="Proteomes" id="UP000465302"/>
    </source>
</evidence>
<dbReference type="InterPro" id="IPR036663">
    <property type="entry name" value="Fumarylacetoacetase_C_sf"/>
</dbReference>
<feature type="domain" description="Fumarylacetoacetase-like C-terminal" evidence="3">
    <location>
        <begin position="176"/>
        <end position="351"/>
    </location>
</feature>
<dbReference type="PANTHER" id="PTHR42796">
    <property type="entry name" value="FUMARYLACETOACETATE HYDROLASE DOMAIN-CONTAINING PROTEIN 2A-RELATED"/>
    <property type="match status" value="1"/>
</dbReference>
<sequence>MNNVAAQRATCVGRLYDPDVGGPCLVAVRGQRVADITGHGPTMADLLDRDDAIDVARHGQASRDWSLAELATGPSPVRPHLLAPIDLQVIKAAGVTFVRSLLERVVEEAAGGDPQRVQGVRAELTEQIRSAIGDLVPGTAAADRLKQTLVAQGLWSPYLEVGIGPDPEIFTKAPVLSAVGHGAQIGVLERSAWNNPEPEVVLVANSRGACVGATLGNDVNHRDLEGRSALLLAQAKDANASCAIGPFIRLFDDGFTLDDVKRLDITLHVEGDDGFELTEVSSMREISRTPEELLARTYGRHHQYPDGFALFTGTMFAPFKDRDRAGEGFTHHVGDRVTISCPELGTLENTVTTCERAPAWSTGIRALMDNLAARNLVGCLAEAGKGVDR</sequence>
<keyword evidence="2" id="KW-0479">Metal-binding</keyword>
<gene>
    <name evidence="4" type="ORF">MAGR_41190</name>
</gene>
<dbReference type="GO" id="GO:0016787">
    <property type="term" value="F:hydrolase activity"/>
    <property type="evidence" value="ECO:0007669"/>
    <property type="project" value="UniProtKB-KW"/>
</dbReference>
<dbReference type="AlphaFoldDB" id="A0A7I9W5N7"/>
<protein>
    <submittedName>
        <fullName evidence="4">Fumarylacetoacetate hydrolase</fullName>
    </submittedName>
</protein>
<dbReference type="RefSeq" id="WP_207767233.1">
    <property type="nucleotide sequence ID" value="NZ_BLKS01000001.1"/>
</dbReference>
<dbReference type="PANTHER" id="PTHR42796:SF7">
    <property type="entry name" value="2-DEHYDRO-3-DEOXY-D-ARABINONATE DEHYDRATASE"/>
    <property type="match status" value="1"/>
</dbReference>
<dbReference type="SUPFAM" id="SSF56529">
    <property type="entry name" value="FAH"/>
    <property type="match status" value="1"/>
</dbReference>
<name>A0A7I9W5N7_MYCAG</name>
<comment type="similarity">
    <text evidence="1">Belongs to the FAH family.</text>
</comment>
<dbReference type="Proteomes" id="UP000465302">
    <property type="component" value="Unassembled WGS sequence"/>
</dbReference>
<evidence type="ECO:0000313" key="4">
    <source>
        <dbReference type="EMBL" id="GFG52678.1"/>
    </source>
</evidence>
<dbReference type="GO" id="GO:0046872">
    <property type="term" value="F:metal ion binding"/>
    <property type="evidence" value="ECO:0007669"/>
    <property type="project" value="UniProtKB-KW"/>
</dbReference>
<dbReference type="InterPro" id="IPR011234">
    <property type="entry name" value="Fumarylacetoacetase-like_C"/>
</dbReference>